<keyword evidence="2" id="KW-1185">Reference proteome</keyword>
<dbReference type="AlphaFoldDB" id="D4ZC28"/>
<proteinExistence type="predicted"/>
<dbReference type="HOGENOM" id="CLU_666894_0_0_6"/>
<evidence type="ECO:0000313" key="2">
    <source>
        <dbReference type="Proteomes" id="UP000002350"/>
    </source>
</evidence>
<name>D4ZC28_SHEVD</name>
<dbReference type="RefSeq" id="WP_013052866.1">
    <property type="nucleotide sequence ID" value="NC_014012.1"/>
</dbReference>
<dbReference type="eggNOG" id="COG2352">
    <property type="taxonomic scope" value="Bacteria"/>
</dbReference>
<dbReference type="EMBL" id="AP011177">
    <property type="protein sequence ID" value="BAJ03573.1"/>
    <property type="molecule type" value="Genomic_DNA"/>
</dbReference>
<gene>
    <name evidence="1" type="ordered locus">SVI_3602</name>
</gene>
<protein>
    <recommendedName>
        <fullName evidence="3">Phosphoenolpyruvate carboxylase</fullName>
    </recommendedName>
</protein>
<organism evidence="1 2">
    <name type="scientific">Shewanella violacea (strain JCM 10179 / CIP 106290 / LMG 19151 / DSS12)</name>
    <dbReference type="NCBI Taxonomy" id="637905"/>
    <lineage>
        <taxon>Bacteria</taxon>
        <taxon>Pseudomonadati</taxon>
        <taxon>Pseudomonadota</taxon>
        <taxon>Gammaproteobacteria</taxon>
        <taxon>Alteromonadales</taxon>
        <taxon>Shewanellaceae</taxon>
        <taxon>Shewanella</taxon>
    </lineage>
</organism>
<evidence type="ECO:0008006" key="3">
    <source>
        <dbReference type="Google" id="ProtNLM"/>
    </source>
</evidence>
<accession>D4ZC28</accession>
<evidence type="ECO:0000313" key="1">
    <source>
        <dbReference type="EMBL" id="BAJ03573.1"/>
    </source>
</evidence>
<dbReference type="STRING" id="637905.SVI_3602"/>
<dbReference type="OrthoDB" id="8565078at2"/>
<dbReference type="Proteomes" id="UP000002350">
    <property type="component" value="Chromosome"/>
</dbReference>
<sequence>MSNNLHQSGVRLLKQLSRHADLIMDVYLSGSVREDEDNSAAIEKLSQSEILWRPEPDQELRLKRSVRALLEEALSDERNRQIDANVGSSLATIKTLAEHYKEARQNANYSATEAYLADLSEHVYSFAEGLKYSIRVLWGRINNEFGYVGTINAKIRENELAQSQVTELLNGLEMFQFSELGEIAGDIRELRKLLVTTLQETLSSCTQELSVVQGRLLELLGRFRQIRGRTRLLKGWLLYTDLHPDYRPDDHVSHKQLPSLFNRAEAILAPAAVDVNNTGYEPELLDIVSRLKAITRLPTDTSHLSHDVSMSLVEAEDFDIPDNPLKLAVDQYFCSIIDTGRSQSALEYLDEHGLTWDRESWLYQVICGYEGLPEEHRAYFELDPIGEPDPTYTGNFVIRDVELGFA</sequence>
<dbReference type="KEGG" id="svo:SVI_3602"/>
<reference evidence="2" key="1">
    <citation type="journal article" date="2010" name="Mol. Biosyst.">
        <title>Complete genome sequence and comparative analysis of Shewanella violacea, a psychrophilic and piezophilic bacterium from deep sea floor sediments.</title>
        <authorList>
            <person name="Aono E."/>
            <person name="Baba T."/>
            <person name="Ara T."/>
            <person name="Nishi T."/>
            <person name="Nakamichi T."/>
            <person name="Inamoto E."/>
            <person name="Toyonaga H."/>
            <person name="Hasegawa M."/>
            <person name="Takai Y."/>
            <person name="Okumura Y."/>
            <person name="Baba M."/>
            <person name="Tomita M."/>
            <person name="Kato C."/>
            <person name="Oshima T."/>
            <person name="Nakasone K."/>
            <person name="Mori H."/>
        </authorList>
    </citation>
    <scope>NUCLEOTIDE SEQUENCE [LARGE SCALE GENOMIC DNA]</scope>
    <source>
        <strain evidence="2">JCM 10179 / CIP 106290 / LMG 19151 / DSS12</strain>
    </source>
</reference>